<evidence type="ECO:0000313" key="2">
    <source>
        <dbReference type="Proteomes" id="UP001626550"/>
    </source>
</evidence>
<accession>A0ABD2QM15</accession>
<keyword evidence="2" id="KW-1185">Reference proteome</keyword>
<protein>
    <submittedName>
        <fullName evidence="1">Uncharacterized protein</fullName>
    </submittedName>
</protein>
<reference evidence="1 2" key="1">
    <citation type="submission" date="2024-11" db="EMBL/GenBank/DDBJ databases">
        <title>Adaptive evolution of stress response genes in parasites aligns with host niche diversity.</title>
        <authorList>
            <person name="Hahn C."/>
            <person name="Resl P."/>
        </authorList>
    </citation>
    <scope>NUCLEOTIDE SEQUENCE [LARGE SCALE GENOMIC DNA]</scope>
    <source>
        <strain evidence="1">EGGRZ-B1_66</strain>
        <tissue evidence="1">Body</tissue>
    </source>
</reference>
<comment type="caution">
    <text evidence="1">The sequence shown here is derived from an EMBL/GenBank/DDBJ whole genome shotgun (WGS) entry which is preliminary data.</text>
</comment>
<dbReference type="EMBL" id="JBJKFK010000049">
    <property type="protein sequence ID" value="KAL3320480.1"/>
    <property type="molecule type" value="Genomic_DNA"/>
</dbReference>
<proteinExistence type="predicted"/>
<gene>
    <name evidence="1" type="ORF">Ciccas_000835</name>
</gene>
<organism evidence="1 2">
    <name type="scientific">Cichlidogyrus casuarinus</name>
    <dbReference type="NCBI Taxonomy" id="1844966"/>
    <lineage>
        <taxon>Eukaryota</taxon>
        <taxon>Metazoa</taxon>
        <taxon>Spiralia</taxon>
        <taxon>Lophotrochozoa</taxon>
        <taxon>Platyhelminthes</taxon>
        <taxon>Monogenea</taxon>
        <taxon>Monopisthocotylea</taxon>
        <taxon>Dactylogyridea</taxon>
        <taxon>Ancyrocephalidae</taxon>
        <taxon>Cichlidogyrus</taxon>
    </lineage>
</organism>
<evidence type="ECO:0000313" key="1">
    <source>
        <dbReference type="EMBL" id="KAL3320480.1"/>
    </source>
</evidence>
<dbReference type="AlphaFoldDB" id="A0ABD2QM15"/>
<name>A0ABD2QM15_9PLAT</name>
<dbReference type="Proteomes" id="UP001626550">
    <property type="component" value="Unassembled WGS sequence"/>
</dbReference>
<sequence length="68" mass="8040">MLSALRYSRWIISFLDDKFVIKKDMNKKSLVSVIRNLYWALEEKQERQICKQLYELSSLLPPTLCGST</sequence>